<dbReference type="PROSITE" id="PS01095">
    <property type="entry name" value="GH18_1"/>
    <property type="match status" value="1"/>
</dbReference>
<evidence type="ECO:0000256" key="4">
    <source>
        <dbReference type="RuleBase" id="RU004453"/>
    </source>
</evidence>
<dbReference type="InterPro" id="IPR001223">
    <property type="entry name" value="Glyco_hydro18_cat"/>
</dbReference>
<keyword evidence="7" id="KW-1185">Reference proteome</keyword>
<comment type="similarity">
    <text evidence="4">Belongs to the glycosyl hydrolase 18 family.</text>
</comment>
<protein>
    <submittedName>
        <fullName evidence="6">Chitinase 1</fullName>
    </submittedName>
</protein>
<dbReference type="Proteomes" id="UP000593562">
    <property type="component" value="Unassembled WGS sequence"/>
</dbReference>
<comment type="caution">
    <text evidence="6">The sequence shown here is derived from an EMBL/GenBank/DDBJ whole genome shotgun (WGS) entry which is preliminary data.</text>
</comment>
<sequence>MLNSTNLSPSHVSSIKSRHSNFKVALSLGVGSVVSGYAYFNPSSTDSWESNSVSSLTHIIKQFNLDGIDIDYEHFKATPGAFAECIGRLITTLKKNRIIKFASIAPFDDDQVQSHYKSLWKSNGHLVDYVNFQFYAYDQGTTVSQRPKSRQQLHRGIFGPFTQWAIREPLSNGPPKRHIFVWAERSSHVIEIGGLEAHLECEVFVNEKIRT</sequence>
<dbReference type="AlphaFoldDB" id="A0A7J7DE53"/>
<dbReference type="PANTHER" id="PTHR46476:SF13">
    <property type="entry name" value="2, PUTATIVE, EXPRESSED-RELATED"/>
    <property type="match status" value="1"/>
</dbReference>
<evidence type="ECO:0000313" key="7">
    <source>
        <dbReference type="Proteomes" id="UP000593562"/>
    </source>
</evidence>
<dbReference type="InterPro" id="IPR017853">
    <property type="entry name" value="GH"/>
</dbReference>
<evidence type="ECO:0000313" key="6">
    <source>
        <dbReference type="EMBL" id="KAF5744665.1"/>
    </source>
</evidence>
<keyword evidence="1 3" id="KW-0378">Hydrolase</keyword>
<keyword evidence="2 3" id="KW-0326">Glycosidase</keyword>
<dbReference type="GO" id="GO:0004553">
    <property type="term" value="F:hydrolase activity, hydrolyzing O-glycosyl compounds"/>
    <property type="evidence" value="ECO:0007669"/>
    <property type="project" value="InterPro"/>
</dbReference>
<accession>A0A7J7DE53</accession>
<dbReference type="SUPFAM" id="SSF51445">
    <property type="entry name" value="(Trans)glycosidases"/>
    <property type="match status" value="1"/>
</dbReference>
<dbReference type="PANTHER" id="PTHR46476">
    <property type="entry name" value="CHITINASE 2-LIKE"/>
    <property type="match status" value="1"/>
</dbReference>
<dbReference type="EMBL" id="JAAARO010000007">
    <property type="protein sequence ID" value="KAF5744665.1"/>
    <property type="molecule type" value="Genomic_DNA"/>
</dbReference>
<dbReference type="InParanoid" id="A0A7J7DE53"/>
<dbReference type="InterPro" id="IPR001579">
    <property type="entry name" value="Glyco_hydro_18_chit_AS"/>
</dbReference>
<evidence type="ECO:0000256" key="3">
    <source>
        <dbReference type="RuleBase" id="RU000489"/>
    </source>
</evidence>
<reference evidence="6 7" key="1">
    <citation type="journal article" date="2020" name="Nat. Commun.">
        <title>Genome of Tripterygium wilfordii and identification of cytochrome P450 involved in triptolide biosynthesis.</title>
        <authorList>
            <person name="Tu L."/>
            <person name="Su P."/>
            <person name="Zhang Z."/>
            <person name="Gao L."/>
            <person name="Wang J."/>
            <person name="Hu T."/>
            <person name="Zhou J."/>
            <person name="Zhang Y."/>
            <person name="Zhao Y."/>
            <person name="Liu Y."/>
            <person name="Song Y."/>
            <person name="Tong Y."/>
            <person name="Lu Y."/>
            <person name="Yang J."/>
            <person name="Xu C."/>
            <person name="Jia M."/>
            <person name="Peters R.J."/>
            <person name="Huang L."/>
            <person name="Gao W."/>
        </authorList>
    </citation>
    <scope>NUCLEOTIDE SEQUENCE [LARGE SCALE GENOMIC DNA]</scope>
    <source>
        <strain evidence="7">cv. XIE 37</strain>
        <tissue evidence="6">Leaf</tissue>
    </source>
</reference>
<proteinExistence type="inferred from homology"/>
<organism evidence="6 7">
    <name type="scientific">Tripterygium wilfordii</name>
    <name type="common">Thunder God vine</name>
    <dbReference type="NCBI Taxonomy" id="458696"/>
    <lineage>
        <taxon>Eukaryota</taxon>
        <taxon>Viridiplantae</taxon>
        <taxon>Streptophyta</taxon>
        <taxon>Embryophyta</taxon>
        <taxon>Tracheophyta</taxon>
        <taxon>Spermatophyta</taxon>
        <taxon>Magnoliopsida</taxon>
        <taxon>eudicotyledons</taxon>
        <taxon>Gunneridae</taxon>
        <taxon>Pentapetalae</taxon>
        <taxon>rosids</taxon>
        <taxon>fabids</taxon>
        <taxon>Celastrales</taxon>
        <taxon>Celastraceae</taxon>
        <taxon>Tripterygium</taxon>
    </lineage>
</organism>
<evidence type="ECO:0000256" key="1">
    <source>
        <dbReference type="ARBA" id="ARBA00022801"/>
    </source>
</evidence>
<evidence type="ECO:0000259" key="5">
    <source>
        <dbReference type="PROSITE" id="PS51910"/>
    </source>
</evidence>
<dbReference type="GO" id="GO:0005975">
    <property type="term" value="P:carbohydrate metabolic process"/>
    <property type="evidence" value="ECO:0007669"/>
    <property type="project" value="InterPro"/>
</dbReference>
<gene>
    <name evidence="6" type="ORF">HS088_TW07G00242</name>
</gene>
<dbReference type="PROSITE" id="PS51910">
    <property type="entry name" value="GH18_2"/>
    <property type="match status" value="1"/>
</dbReference>
<dbReference type="Pfam" id="PF00704">
    <property type="entry name" value="Glyco_hydro_18"/>
    <property type="match status" value="1"/>
</dbReference>
<evidence type="ECO:0000256" key="2">
    <source>
        <dbReference type="ARBA" id="ARBA00023295"/>
    </source>
</evidence>
<feature type="domain" description="GH18" evidence="5">
    <location>
        <begin position="1"/>
        <end position="211"/>
    </location>
</feature>
<dbReference type="Gene3D" id="3.20.20.80">
    <property type="entry name" value="Glycosidases"/>
    <property type="match status" value="1"/>
</dbReference>
<name>A0A7J7DE53_TRIWF</name>